<dbReference type="InterPro" id="IPR001830">
    <property type="entry name" value="Glyco_trans_20"/>
</dbReference>
<reference evidence="8" key="1">
    <citation type="submission" date="2023-03" db="EMBL/GenBank/DDBJ databases">
        <title>Emydomyces testavorans Genome Sequence.</title>
        <authorList>
            <person name="Hoyer L."/>
        </authorList>
    </citation>
    <scope>NUCLEOTIDE SEQUENCE</scope>
    <source>
        <strain evidence="8">16-2883</strain>
    </source>
</reference>
<dbReference type="CDD" id="cd03788">
    <property type="entry name" value="GT20_TPS"/>
    <property type="match status" value="1"/>
</dbReference>
<dbReference type="FunFam" id="3.30.70.1020:FF:000001">
    <property type="entry name" value="Alpha,alpha-trehalose-phosphate synthase [UDP-forming] 1"/>
    <property type="match status" value="1"/>
</dbReference>
<dbReference type="Gene3D" id="3.40.50.1000">
    <property type="entry name" value="HAD superfamily/HAD-like"/>
    <property type="match status" value="1"/>
</dbReference>
<dbReference type="GO" id="GO:0004805">
    <property type="term" value="F:trehalose-phosphatase activity"/>
    <property type="evidence" value="ECO:0007669"/>
    <property type="project" value="TreeGrafter"/>
</dbReference>
<dbReference type="InterPro" id="IPR036412">
    <property type="entry name" value="HAD-like_sf"/>
</dbReference>
<accession>A0AAF0DK00</accession>
<dbReference type="GO" id="GO:0005992">
    <property type="term" value="P:trehalose biosynthetic process"/>
    <property type="evidence" value="ECO:0007669"/>
    <property type="project" value="InterPro"/>
</dbReference>
<dbReference type="GO" id="GO:0030234">
    <property type="term" value="F:enzyme regulator activity"/>
    <property type="evidence" value="ECO:0007669"/>
    <property type="project" value="UniProtKB-ARBA"/>
</dbReference>
<proteinExistence type="inferred from homology"/>
<dbReference type="PANTHER" id="PTHR10788">
    <property type="entry name" value="TREHALOSE-6-PHOSPHATE SYNTHASE"/>
    <property type="match status" value="1"/>
</dbReference>
<feature type="signal peptide" evidence="7">
    <location>
        <begin position="1"/>
        <end position="16"/>
    </location>
</feature>
<organism evidence="8 9">
    <name type="scientific">Emydomyces testavorans</name>
    <dbReference type="NCBI Taxonomy" id="2070801"/>
    <lineage>
        <taxon>Eukaryota</taxon>
        <taxon>Fungi</taxon>
        <taxon>Dikarya</taxon>
        <taxon>Ascomycota</taxon>
        <taxon>Pezizomycotina</taxon>
        <taxon>Eurotiomycetes</taxon>
        <taxon>Eurotiomycetidae</taxon>
        <taxon>Onygenales</taxon>
        <taxon>Nannizziopsiaceae</taxon>
        <taxon>Emydomyces</taxon>
    </lineage>
</organism>
<dbReference type="FunFam" id="3.40.50.2000:FF:000099">
    <property type="entry name" value="Alpha,alpha-trehalose phosphate synthase subunit, putative"/>
    <property type="match status" value="1"/>
</dbReference>
<comment type="similarity">
    <text evidence="2">In the N-terminal section; belongs to the glycosyltransferase 20 family.</text>
</comment>
<comment type="similarity">
    <text evidence="3">In the C-terminal section; belongs to the trehalose phosphatase family.</text>
</comment>
<dbReference type="InterPro" id="IPR003337">
    <property type="entry name" value="Trehalose_PPase"/>
</dbReference>
<gene>
    <name evidence="8" type="primary">TPS3</name>
    <name evidence="8" type="ORF">PRK78_005561</name>
</gene>
<dbReference type="FunFam" id="3.40.50.2000:FF:000036">
    <property type="entry name" value="Alpha,alpha-trehalose-phosphate synthase subunit Tps2"/>
    <property type="match status" value="1"/>
</dbReference>
<dbReference type="Gene3D" id="3.40.50.2000">
    <property type="entry name" value="Glycogen Phosphorylase B"/>
    <property type="match status" value="2"/>
</dbReference>
<evidence type="ECO:0000313" key="8">
    <source>
        <dbReference type="EMBL" id="WEW60077.1"/>
    </source>
</evidence>
<protein>
    <submittedName>
        <fullName evidence="8">Trehalose-6-P synthase/phosphatase complex subunit</fullName>
    </submittedName>
</protein>
<dbReference type="NCBIfam" id="TIGR00685">
    <property type="entry name" value="T6PP"/>
    <property type="match status" value="1"/>
</dbReference>
<dbReference type="EMBL" id="CP120629">
    <property type="protein sequence ID" value="WEW60077.1"/>
    <property type="molecule type" value="Genomic_DNA"/>
</dbReference>
<dbReference type="AlphaFoldDB" id="A0AAF0DK00"/>
<feature type="compositionally biased region" description="Basic residues" evidence="6">
    <location>
        <begin position="29"/>
        <end position="38"/>
    </location>
</feature>
<dbReference type="SUPFAM" id="SSF56784">
    <property type="entry name" value="HAD-like"/>
    <property type="match status" value="1"/>
</dbReference>
<dbReference type="GO" id="GO:0005946">
    <property type="term" value="C:alpha,alpha-trehalose-phosphate synthase complex (UDP-forming)"/>
    <property type="evidence" value="ECO:0007669"/>
    <property type="project" value="TreeGrafter"/>
</dbReference>
<dbReference type="PANTHER" id="PTHR10788:SF15">
    <property type="entry name" value="TREHALOSE SYNTHASE COMPLEX REGULATORY SUBUNIT TPS3-RELATED"/>
    <property type="match status" value="1"/>
</dbReference>
<evidence type="ECO:0000256" key="7">
    <source>
        <dbReference type="SAM" id="SignalP"/>
    </source>
</evidence>
<dbReference type="InterPro" id="IPR023214">
    <property type="entry name" value="HAD_sf"/>
</dbReference>
<evidence type="ECO:0000256" key="2">
    <source>
        <dbReference type="ARBA" id="ARBA00005409"/>
    </source>
</evidence>
<keyword evidence="4" id="KW-0963">Cytoplasm</keyword>
<dbReference type="Pfam" id="PF02358">
    <property type="entry name" value="Trehalose_PPase"/>
    <property type="match status" value="1"/>
</dbReference>
<dbReference type="Proteomes" id="UP001219355">
    <property type="component" value="Chromosome 3"/>
</dbReference>
<keyword evidence="5" id="KW-0597">Phosphoprotein</keyword>
<feature type="chain" id="PRO_5042143456" evidence="7">
    <location>
        <begin position="17"/>
        <end position="960"/>
    </location>
</feature>
<name>A0AAF0DK00_9EURO</name>
<dbReference type="SUPFAM" id="SSF53756">
    <property type="entry name" value="UDP-Glycosyltransferase/glycogen phosphorylase"/>
    <property type="match status" value="1"/>
</dbReference>
<dbReference type="NCBIfam" id="TIGR01484">
    <property type="entry name" value="HAD-SF-IIB"/>
    <property type="match status" value="1"/>
</dbReference>
<evidence type="ECO:0000256" key="1">
    <source>
        <dbReference type="ARBA" id="ARBA00004496"/>
    </source>
</evidence>
<evidence type="ECO:0000256" key="5">
    <source>
        <dbReference type="ARBA" id="ARBA00022553"/>
    </source>
</evidence>
<dbReference type="GO" id="GO:0005829">
    <property type="term" value="C:cytosol"/>
    <property type="evidence" value="ECO:0007669"/>
    <property type="project" value="TreeGrafter"/>
</dbReference>
<dbReference type="GO" id="GO:0003825">
    <property type="term" value="F:alpha,alpha-trehalose-phosphate synthase (UDP-forming) activity"/>
    <property type="evidence" value="ECO:0007669"/>
    <property type="project" value="TreeGrafter"/>
</dbReference>
<sequence length="960" mass="108695">MTIFIVSLFLPHTVNFILPEGSQQQRRPSSPKRHHHRRESSSELNRRAYNTLFPKRQNNSSTSSSPKLNLLKDHARVFAPISNKLTPLDLLPKTEDGQIQPLTPSDPHSPLWGATGVFNQPRPRPIRTPSSSILKHNSIAAPETELIKRIPSTPKPDDLEELSLEKTFSDAKWTIEPSEQGNGGLLNAIRSAVDVEALKEKLWVGTLGMPTDALEEHVKDTIAEKLEVDHESLTVYVNDSDFNGHYLHFCKTILWPVFHYQIPDNPKSKAYEDHSWVYYKAVNQAFADRIVRNWKRGDIIWIHDYHLLLVPSMVRKQLPDAKIGFFLHTAFPSSEVFRCLSVRRELLEGVLGANLIGFQTQEYCHHFLQTCSRILTVEATNDGVQLEDRFVNVGTFPIGIHPPSLDLRRQSADVETWIRTIKERYQGKRLVVARDKLDNIRGVRQKLLAFELFLNKYPKWRESVVLIQVASSSAEHPELDATVSDIATRVNSLHSSLAHQPLVFLKQDLLFPQYLALISVADVFMVTSLREGMNLTSHEFIHCQDGKDPDKKHGPLILSEFTGSASVFDGHPLLVNPWNYQQCADAINTALEMSPEEREQQWAKLNDAVNAHTTDKWIKNYISTLDKVFNQQACRDNVSIPRLSVNNIIKLYKASSRRLFIVDYEGTLASWGSPTSIILTTPKRAIDALNDLLEDPKNIVYVMSSRMPEELERLFRQVPGLGLIAENGCFVREANREEWIKLFDDEKTQEWKNSLADMIYYFHVRTEGSWVEERHASLVFHYDNAEDPQTAERHASDCANHINDMCHQHRIRAIAVDGAVVAEPTSPNKATAADLVLQHILNRCEKDGDAAAKPDFLFVAGDGRDDEVVFRWANELEDKNVVKNIATVTLGSKNTEAKATLTQGVTGKLSELWKDVIRVWTISNVLLLLGVLSCLGRLAGISQANEPNEYLAEGQVSYAK</sequence>
<feature type="region of interest" description="Disordered" evidence="6">
    <location>
        <begin position="20"/>
        <end position="46"/>
    </location>
</feature>
<comment type="subcellular location">
    <subcellularLocation>
        <location evidence="1">Cytoplasm</location>
    </subcellularLocation>
</comment>
<dbReference type="InterPro" id="IPR006379">
    <property type="entry name" value="HAD-SF_hydro_IIB"/>
</dbReference>
<evidence type="ECO:0000256" key="4">
    <source>
        <dbReference type="ARBA" id="ARBA00022490"/>
    </source>
</evidence>
<evidence type="ECO:0000313" key="9">
    <source>
        <dbReference type="Proteomes" id="UP001219355"/>
    </source>
</evidence>
<dbReference type="Pfam" id="PF00982">
    <property type="entry name" value="Glyco_transf_20"/>
    <property type="match status" value="1"/>
</dbReference>
<evidence type="ECO:0000256" key="6">
    <source>
        <dbReference type="SAM" id="MobiDB-lite"/>
    </source>
</evidence>
<dbReference type="Gene3D" id="3.30.70.1020">
    <property type="entry name" value="Trehalose-6-phosphate phosphatase related protein, domain 2"/>
    <property type="match status" value="1"/>
</dbReference>
<keyword evidence="9" id="KW-1185">Reference proteome</keyword>
<keyword evidence="7" id="KW-0732">Signal</keyword>
<evidence type="ECO:0000256" key="3">
    <source>
        <dbReference type="ARBA" id="ARBA00006330"/>
    </source>
</evidence>